<dbReference type="GO" id="GO:0045892">
    <property type="term" value="P:negative regulation of DNA-templated transcription"/>
    <property type="evidence" value="ECO:0007669"/>
    <property type="project" value="UniProtKB-ARBA"/>
</dbReference>
<feature type="domain" description="C2H2-type" evidence="9">
    <location>
        <begin position="78"/>
        <end position="105"/>
    </location>
</feature>
<evidence type="ECO:0000256" key="2">
    <source>
        <dbReference type="ARBA" id="ARBA00022723"/>
    </source>
</evidence>
<evidence type="ECO:0000313" key="11">
    <source>
        <dbReference type="Proteomes" id="UP000694423"/>
    </source>
</evidence>
<dbReference type="GO" id="GO:0000978">
    <property type="term" value="F:RNA polymerase II cis-regulatory region sequence-specific DNA binding"/>
    <property type="evidence" value="ECO:0007669"/>
    <property type="project" value="TreeGrafter"/>
</dbReference>
<name>A0A8C4JPI3_DRONO</name>
<evidence type="ECO:0000256" key="3">
    <source>
        <dbReference type="ARBA" id="ARBA00022737"/>
    </source>
</evidence>
<keyword evidence="11" id="KW-1185">Reference proteome</keyword>
<comment type="subcellular location">
    <subcellularLocation>
        <location evidence="1">Nucleus</location>
    </subcellularLocation>
</comment>
<dbReference type="Pfam" id="PF12171">
    <property type="entry name" value="zf-C2H2_jaz"/>
    <property type="match status" value="1"/>
</dbReference>
<keyword evidence="7" id="KW-0539">Nucleus</keyword>
<reference evidence="10" key="1">
    <citation type="submission" date="2025-08" db="UniProtKB">
        <authorList>
            <consortium name="Ensembl"/>
        </authorList>
    </citation>
    <scope>IDENTIFICATION</scope>
</reference>
<dbReference type="SMART" id="SM00355">
    <property type="entry name" value="ZnF_C2H2"/>
    <property type="match status" value="5"/>
</dbReference>
<keyword evidence="3" id="KW-0677">Repeat</keyword>
<dbReference type="PANTHER" id="PTHR24391">
    <property type="entry name" value="HISTONE H4 TRANSCRIPTION FACTOR-RELATED"/>
    <property type="match status" value="1"/>
</dbReference>
<dbReference type="Ensembl" id="ENSDNVT00000014837.1">
    <property type="protein sequence ID" value="ENSDNVP00000012316.1"/>
    <property type="gene ID" value="ENSDNVG00000008691.1"/>
</dbReference>
<evidence type="ECO:0000256" key="7">
    <source>
        <dbReference type="ARBA" id="ARBA00023242"/>
    </source>
</evidence>
<evidence type="ECO:0000256" key="8">
    <source>
        <dbReference type="PROSITE-ProRule" id="PRU00042"/>
    </source>
</evidence>
<feature type="domain" description="C2H2-type" evidence="9">
    <location>
        <begin position="139"/>
        <end position="162"/>
    </location>
</feature>
<dbReference type="GO" id="GO:0005634">
    <property type="term" value="C:nucleus"/>
    <property type="evidence" value="ECO:0007669"/>
    <property type="project" value="UniProtKB-SubCell"/>
</dbReference>
<dbReference type="InterPro" id="IPR022755">
    <property type="entry name" value="Znf_C2H2_jaz"/>
</dbReference>
<dbReference type="SUPFAM" id="SSF57667">
    <property type="entry name" value="beta-beta-alpha zinc fingers"/>
    <property type="match status" value="3"/>
</dbReference>
<sequence length="303" mass="34871">MFSNSTKFFDHVKRQVSEDKQILACQNCDKHFANERLLRDHMRGHVNRVTCPLCDMVCTSVSSLKVHTRFRHCDERPFRCHLCDSSFKNTYDLHKHVETHNDSDAYSCDVEGCDFTSRTWQTLRRHYKRAHVSDGILKYKCHICQKCFSWSYTLTLHLRKVHKLSCHSRFRYKEDDEGYGRLNVAVCNAVVGLGQALNNKMIIKKSLVRQNSFARERGDSCKKDTSTVEVPFTQLQPWSQATGENILVETETSREEPVYSELQTAVQLSENSSTSPKGDEATPLNANEKLIEIELGLGIQIAF</sequence>
<feature type="domain" description="C2H2-type" evidence="9">
    <location>
        <begin position="23"/>
        <end position="50"/>
    </location>
</feature>
<dbReference type="InterPro" id="IPR036236">
    <property type="entry name" value="Znf_C2H2_sf"/>
</dbReference>
<dbReference type="GO" id="GO:0000981">
    <property type="term" value="F:DNA-binding transcription factor activity, RNA polymerase II-specific"/>
    <property type="evidence" value="ECO:0007669"/>
    <property type="project" value="TreeGrafter"/>
</dbReference>
<organism evidence="10 11">
    <name type="scientific">Dromaius novaehollandiae</name>
    <name type="common">Emu</name>
    <dbReference type="NCBI Taxonomy" id="8790"/>
    <lineage>
        <taxon>Eukaryota</taxon>
        <taxon>Metazoa</taxon>
        <taxon>Chordata</taxon>
        <taxon>Craniata</taxon>
        <taxon>Vertebrata</taxon>
        <taxon>Euteleostomi</taxon>
        <taxon>Archelosauria</taxon>
        <taxon>Archosauria</taxon>
        <taxon>Dinosauria</taxon>
        <taxon>Saurischia</taxon>
        <taxon>Theropoda</taxon>
        <taxon>Coelurosauria</taxon>
        <taxon>Aves</taxon>
        <taxon>Palaeognathae</taxon>
        <taxon>Casuariiformes</taxon>
        <taxon>Dromaiidae</taxon>
        <taxon>Dromaius</taxon>
    </lineage>
</organism>
<dbReference type="AlphaFoldDB" id="A0A8C4JPI3"/>
<reference evidence="10" key="2">
    <citation type="submission" date="2025-09" db="UniProtKB">
        <authorList>
            <consortium name="Ensembl"/>
        </authorList>
    </citation>
    <scope>IDENTIFICATION</scope>
</reference>
<evidence type="ECO:0000256" key="6">
    <source>
        <dbReference type="ARBA" id="ARBA00023125"/>
    </source>
</evidence>
<keyword evidence="2" id="KW-0479">Metal-binding</keyword>
<proteinExistence type="predicted"/>
<dbReference type="Gene3D" id="3.30.160.60">
    <property type="entry name" value="Classic Zinc Finger"/>
    <property type="match status" value="3"/>
</dbReference>
<dbReference type="PROSITE" id="PS50157">
    <property type="entry name" value="ZINC_FINGER_C2H2_2"/>
    <property type="match status" value="4"/>
</dbReference>
<evidence type="ECO:0000256" key="4">
    <source>
        <dbReference type="ARBA" id="ARBA00022771"/>
    </source>
</evidence>
<protein>
    <submittedName>
        <fullName evidence="10">Histone H4 transcription factor-like</fullName>
    </submittedName>
</protein>
<dbReference type="PROSITE" id="PS00028">
    <property type="entry name" value="ZINC_FINGER_C2H2_1"/>
    <property type="match status" value="4"/>
</dbReference>
<evidence type="ECO:0000256" key="1">
    <source>
        <dbReference type="ARBA" id="ARBA00004123"/>
    </source>
</evidence>
<keyword evidence="5" id="KW-0862">Zinc</keyword>
<dbReference type="InterPro" id="IPR013087">
    <property type="entry name" value="Znf_C2H2_type"/>
</dbReference>
<feature type="domain" description="C2H2-type" evidence="9">
    <location>
        <begin position="49"/>
        <end position="77"/>
    </location>
</feature>
<keyword evidence="4 8" id="KW-0863">Zinc-finger</keyword>
<accession>A0A8C4JPI3</accession>
<dbReference type="Pfam" id="PF00096">
    <property type="entry name" value="zf-C2H2"/>
    <property type="match status" value="1"/>
</dbReference>
<dbReference type="Pfam" id="PF12874">
    <property type="entry name" value="zf-met"/>
    <property type="match status" value="1"/>
</dbReference>
<evidence type="ECO:0000256" key="5">
    <source>
        <dbReference type="ARBA" id="ARBA00022833"/>
    </source>
</evidence>
<evidence type="ECO:0000259" key="9">
    <source>
        <dbReference type="PROSITE" id="PS50157"/>
    </source>
</evidence>
<keyword evidence="6" id="KW-0238">DNA-binding</keyword>
<dbReference type="PANTHER" id="PTHR24391:SF15">
    <property type="entry name" value="MBD2 (METHYL-CPG-BINDING PROTEIN)-INTERACTING ZINC FINGER PROTEIN"/>
    <property type="match status" value="1"/>
</dbReference>
<dbReference type="InterPro" id="IPR051574">
    <property type="entry name" value="ZnF_E-box_Homeobox"/>
</dbReference>
<dbReference type="GO" id="GO:0008270">
    <property type="term" value="F:zinc ion binding"/>
    <property type="evidence" value="ECO:0007669"/>
    <property type="project" value="UniProtKB-KW"/>
</dbReference>
<dbReference type="Proteomes" id="UP000694423">
    <property type="component" value="Unplaced"/>
</dbReference>
<evidence type="ECO:0000313" key="10">
    <source>
        <dbReference type="Ensembl" id="ENSDNVP00000012316.1"/>
    </source>
</evidence>